<protein>
    <submittedName>
        <fullName evidence="2">Uncharacterized protein</fullName>
    </submittedName>
</protein>
<accession>A0A2P0VN71</accession>
<evidence type="ECO:0000313" key="2">
    <source>
        <dbReference type="EMBL" id="AUF82362.1"/>
    </source>
</evidence>
<dbReference type="EMBL" id="KY322437">
    <property type="protein sequence ID" value="AUF82362.1"/>
    <property type="molecule type" value="Genomic_DNA"/>
</dbReference>
<evidence type="ECO:0000313" key="3">
    <source>
        <dbReference type="Proteomes" id="UP000244773"/>
    </source>
</evidence>
<reference evidence="2" key="1">
    <citation type="journal article" date="2018" name="Virology">
        <title>A giant virus infecting green algae encodes key fermentation genes.</title>
        <authorList>
            <person name="Schvarcz C.R."/>
            <person name="Steward G.F."/>
        </authorList>
    </citation>
    <scope>NUCLEOTIDE SEQUENCE [LARGE SCALE GENOMIC DNA]</scope>
</reference>
<sequence>MASPEERQQQRTEWIEHLSEQALSSKRKKKTNKKEYSGEIPWIVLKDEVNDLLKRASIATGLELMIARRALLSNGTAATEKHYNQSVDKVAEVLRTSSELNKRELEVTKQIRQVDIENPKELRKEDQELKDKLKYSTDSVEREDILFKRRELQKRIHDSLLSAYQSKLRNPTDLNASGLNSEIKSLINLANTINPEPDVPAAEQQHLDDKASLPSYGFTQQPDPLRWYD</sequence>
<organism evidence="2">
    <name type="scientific">Tetraselmis virus 1</name>
    <dbReference type="NCBI Taxonomy" id="2060617"/>
    <lineage>
        <taxon>Viruses</taxon>
        <taxon>Varidnaviria</taxon>
        <taxon>Bamfordvirae</taxon>
        <taxon>Nucleocytoviricota</taxon>
        <taxon>Megaviricetes</taxon>
        <taxon>Imitervirales</taxon>
        <taxon>Allomimiviridae</taxon>
        <taxon>Oceanusvirus</taxon>
        <taxon>Oceanusvirus kaneohense</taxon>
    </lineage>
</organism>
<keyword evidence="3" id="KW-1185">Reference proteome</keyword>
<feature type="region of interest" description="Disordered" evidence="1">
    <location>
        <begin position="194"/>
        <end position="229"/>
    </location>
</feature>
<name>A0A2P0VN71_9VIRU</name>
<dbReference type="Proteomes" id="UP000244773">
    <property type="component" value="Segment"/>
</dbReference>
<gene>
    <name evidence="2" type="ORF">TetV_270</name>
</gene>
<evidence type="ECO:0000256" key="1">
    <source>
        <dbReference type="SAM" id="MobiDB-lite"/>
    </source>
</evidence>
<proteinExistence type="predicted"/>